<comment type="caution">
    <text evidence="13">The sequence shown here is derived from an EMBL/GenBank/DDBJ whole genome shotgun (WGS) entry which is preliminary data.</text>
</comment>
<keyword evidence="6 11" id="KW-0812">Transmembrane</keyword>
<dbReference type="Pfam" id="PF02518">
    <property type="entry name" value="HATPase_c"/>
    <property type="match status" value="1"/>
</dbReference>
<dbReference type="RefSeq" id="WP_282586024.1">
    <property type="nucleotide sequence ID" value="NZ_JAMOIM010000010.1"/>
</dbReference>
<evidence type="ECO:0000256" key="8">
    <source>
        <dbReference type="ARBA" id="ARBA00022989"/>
    </source>
</evidence>
<dbReference type="InterPro" id="IPR004358">
    <property type="entry name" value="Sig_transdc_His_kin-like_C"/>
</dbReference>
<dbReference type="InterPro" id="IPR003661">
    <property type="entry name" value="HisK_dim/P_dom"/>
</dbReference>
<evidence type="ECO:0000313" key="13">
    <source>
        <dbReference type="EMBL" id="MCW6509657.1"/>
    </source>
</evidence>
<dbReference type="PRINTS" id="PR00344">
    <property type="entry name" value="BCTRLSENSOR"/>
</dbReference>
<keyword evidence="8 11" id="KW-1133">Transmembrane helix</keyword>
<dbReference type="Gene3D" id="1.10.287.130">
    <property type="match status" value="1"/>
</dbReference>
<dbReference type="InterPro" id="IPR050428">
    <property type="entry name" value="TCS_sensor_his_kinase"/>
</dbReference>
<dbReference type="AlphaFoldDB" id="A0AA41Z5I1"/>
<gene>
    <name evidence="13" type="ORF">M8523_16690</name>
</gene>
<name>A0AA41Z5I1_9HYPH</name>
<evidence type="ECO:0000256" key="11">
    <source>
        <dbReference type="SAM" id="Phobius"/>
    </source>
</evidence>
<evidence type="ECO:0000256" key="10">
    <source>
        <dbReference type="SAM" id="MobiDB-lite"/>
    </source>
</evidence>
<keyword evidence="14" id="KW-1185">Reference proteome</keyword>
<evidence type="ECO:0000256" key="6">
    <source>
        <dbReference type="ARBA" id="ARBA00022692"/>
    </source>
</evidence>
<protein>
    <recommendedName>
        <fullName evidence="3">histidine kinase</fullName>
        <ecNumber evidence="3">2.7.13.3</ecNumber>
    </recommendedName>
</protein>
<dbReference type="SMART" id="SM00387">
    <property type="entry name" value="HATPase_c"/>
    <property type="match status" value="1"/>
</dbReference>
<dbReference type="PANTHER" id="PTHR45436:SF5">
    <property type="entry name" value="SENSOR HISTIDINE KINASE TRCS"/>
    <property type="match status" value="1"/>
</dbReference>
<accession>A0AA41Z5I1</accession>
<feature type="region of interest" description="Disordered" evidence="10">
    <location>
        <begin position="451"/>
        <end position="496"/>
    </location>
</feature>
<evidence type="ECO:0000256" key="3">
    <source>
        <dbReference type="ARBA" id="ARBA00012438"/>
    </source>
</evidence>
<dbReference type="InterPro" id="IPR005467">
    <property type="entry name" value="His_kinase_dom"/>
</dbReference>
<keyword evidence="9 11" id="KW-0472">Membrane</keyword>
<feature type="domain" description="Histidine kinase" evidence="12">
    <location>
        <begin position="249"/>
        <end position="452"/>
    </location>
</feature>
<dbReference type="GO" id="GO:0005886">
    <property type="term" value="C:plasma membrane"/>
    <property type="evidence" value="ECO:0007669"/>
    <property type="project" value="TreeGrafter"/>
</dbReference>
<dbReference type="EMBL" id="JAMOIM010000010">
    <property type="protein sequence ID" value="MCW6509657.1"/>
    <property type="molecule type" value="Genomic_DNA"/>
</dbReference>
<feature type="transmembrane region" description="Helical" evidence="11">
    <location>
        <begin position="12"/>
        <end position="33"/>
    </location>
</feature>
<evidence type="ECO:0000256" key="4">
    <source>
        <dbReference type="ARBA" id="ARBA00022553"/>
    </source>
</evidence>
<dbReference type="Proteomes" id="UP001165667">
    <property type="component" value="Unassembled WGS sequence"/>
</dbReference>
<evidence type="ECO:0000313" key="14">
    <source>
        <dbReference type="Proteomes" id="UP001165667"/>
    </source>
</evidence>
<comment type="subcellular location">
    <subcellularLocation>
        <location evidence="2">Membrane</location>
    </subcellularLocation>
</comment>
<keyword evidence="7 13" id="KW-0418">Kinase</keyword>
<dbReference type="CDD" id="cd00082">
    <property type="entry name" value="HisKA"/>
    <property type="match status" value="1"/>
</dbReference>
<dbReference type="EC" id="2.7.13.3" evidence="3"/>
<keyword evidence="5" id="KW-0808">Transferase</keyword>
<dbReference type="InterPro" id="IPR003594">
    <property type="entry name" value="HATPase_dom"/>
</dbReference>
<evidence type="ECO:0000259" key="12">
    <source>
        <dbReference type="PROSITE" id="PS50109"/>
    </source>
</evidence>
<dbReference type="PANTHER" id="PTHR45436">
    <property type="entry name" value="SENSOR HISTIDINE KINASE YKOH"/>
    <property type="match status" value="1"/>
</dbReference>
<comment type="catalytic activity">
    <reaction evidence="1">
        <text>ATP + protein L-histidine = ADP + protein N-phospho-L-histidine.</text>
        <dbReference type="EC" id="2.7.13.3"/>
    </reaction>
</comment>
<dbReference type="InterPro" id="IPR036097">
    <property type="entry name" value="HisK_dim/P_sf"/>
</dbReference>
<sequence length="496" mass="52466">MRRGALKLRLLAVGAVSIVVVFTVFGVGLYFLFERHVERRVALELGSHLRQLVSGIERGPNGALQLARPLAEPRFAEPLSGLYWQVSPEPSGAALRSRSLWDAALTLPADRIADGAVHQHVISGPRVVSLFAVERVVGLPKAMGGGDVRAVVAIDRTELTTAARDFLTDLLPFLGALGAVLLGAGWLQVTIGLRPLDAVRGRLADVRGGRRTQLGADFPDEVLPLAAEVDLLLLAQEGAINKARARAADLAHALRTPLAVLQGDAEALRSRGEHQVADEIAGVADTMRRSVERELAQARAGARVSRGMAEPLLPLVKSVVGVLSRLPAGRSLDFAIEIASDLRADVDPQDLSEVIGCLGENATKWARNRVTFSARAEGEALCIAVEDDGPGISADRREMALSRGGRLPQSKPGSGLGLAIVGDLCEAYGGVITLETGTWGGLRAEVRLPAAKGSRERNGPLSIRRGAGDGMAGRHADAPPRRNMTAAADLDHQGQD</sequence>
<evidence type="ECO:0000256" key="5">
    <source>
        <dbReference type="ARBA" id="ARBA00022679"/>
    </source>
</evidence>
<evidence type="ECO:0000256" key="2">
    <source>
        <dbReference type="ARBA" id="ARBA00004370"/>
    </source>
</evidence>
<dbReference type="PROSITE" id="PS50109">
    <property type="entry name" value="HIS_KIN"/>
    <property type="match status" value="1"/>
</dbReference>
<dbReference type="SUPFAM" id="SSF55874">
    <property type="entry name" value="ATPase domain of HSP90 chaperone/DNA topoisomerase II/histidine kinase"/>
    <property type="match status" value="1"/>
</dbReference>
<keyword evidence="4" id="KW-0597">Phosphoprotein</keyword>
<evidence type="ECO:0000256" key="9">
    <source>
        <dbReference type="ARBA" id="ARBA00023136"/>
    </source>
</evidence>
<dbReference type="InterPro" id="IPR036890">
    <property type="entry name" value="HATPase_C_sf"/>
</dbReference>
<evidence type="ECO:0000256" key="1">
    <source>
        <dbReference type="ARBA" id="ARBA00000085"/>
    </source>
</evidence>
<dbReference type="GO" id="GO:0000155">
    <property type="term" value="F:phosphorelay sensor kinase activity"/>
    <property type="evidence" value="ECO:0007669"/>
    <property type="project" value="InterPro"/>
</dbReference>
<dbReference type="SUPFAM" id="SSF47384">
    <property type="entry name" value="Homodimeric domain of signal transducing histidine kinase"/>
    <property type="match status" value="1"/>
</dbReference>
<proteinExistence type="predicted"/>
<reference evidence="13" key="1">
    <citation type="submission" date="2022-05" db="EMBL/GenBank/DDBJ databases">
        <authorList>
            <person name="Pankratov T."/>
        </authorList>
    </citation>
    <scope>NUCLEOTIDE SEQUENCE</scope>
    <source>
        <strain evidence="13">BP6-180914</strain>
    </source>
</reference>
<feature type="transmembrane region" description="Helical" evidence="11">
    <location>
        <begin position="166"/>
        <end position="187"/>
    </location>
</feature>
<dbReference type="Gene3D" id="3.30.565.10">
    <property type="entry name" value="Histidine kinase-like ATPase, C-terminal domain"/>
    <property type="match status" value="1"/>
</dbReference>
<organism evidence="13 14">
    <name type="scientific">Lichenifustis flavocetrariae</name>
    <dbReference type="NCBI Taxonomy" id="2949735"/>
    <lineage>
        <taxon>Bacteria</taxon>
        <taxon>Pseudomonadati</taxon>
        <taxon>Pseudomonadota</taxon>
        <taxon>Alphaproteobacteria</taxon>
        <taxon>Hyphomicrobiales</taxon>
        <taxon>Lichenihabitantaceae</taxon>
        <taxon>Lichenifustis</taxon>
    </lineage>
</organism>
<evidence type="ECO:0000256" key="7">
    <source>
        <dbReference type="ARBA" id="ARBA00022777"/>
    </source>
</evidence>